<protein>
    <submittedName>
        <fullName evidence="7">2,4-diaminobutyrate 4-aminotransferase</fullName>
    </submittedName>
</protein>
<dbReference type="CDD" id="cd00610">
    <property type="entry name" value="OAT_like"/>
    <property type="match status" value="1"/>
</dbReference>
<comment type="caution">
    <text evidence="7">The sequence shown here is derived from an EMBL/GenBank/DDBJ whole genome shotgun (WGS) entry which is preliminary data.</text>
</comment>
<evidence type="ECO:0000256" key="6">
    <source>
        <dbReference type="RuleBase" id="RU003560"/>
    </source>
</evidence>
<dbReference type="STRING" id="1608994.TU86_17945"/>
<dbReference type="PATRIC" id="fig|1608994.3.peg.4290"/>
<dbReference type="PROSITE" id="PS00600">
    <property type="entry name" value="AA_TRANSFER_CLASS_3"/>
    <property type="match status" value="1"/>
</dbReference>
<dbReference type="InterPro" id="IPR004637">
    <property type="entry name" value="Dat"/>
</dbReference>
<accession>A0A0J6IK35</accession>
<dbReference type="RefSeq" id="WP_048365663.1">
    <property type="nucleotide sequence ID" value="NZ_JYLF01000008.1"/>
</dbReference>
<proteinExistence type="inferred from homology"/>
<dbReference type="PANTHER" id="PTHR43552">
    <property type="entry name" value="DIAMINOBUTYRATE--2-OXOGLUTARATE AMINOTRANSFERASE"/>
    <property type="match status" value="1"/>
</dbReference>
<evidence type="ECO:0000313" key="7">
    <source>
        <dbReference type="EMBL" id="KMN12497.1"/>
    </source>
</evidence>
<evidence type="ECO:0000256" key="1">
    <source>
        <dbReference type="ARBA" id="ARBA00001933"/>
    </source>
</evidence>
<dbReference type="PIRSF" id="PIRSF000521">
    <property type="entry name" value="Transaminase_4ab_Lys_Orn"/>
    <property type="match status" value="1"/>
</dbReference>
<evidence type="ECO:0000256" key="5">
    <source>
        <dbReference type="ARBA" id="ARBA00022898"/>
    </source>
</evidence>
<gene>
    <name evidence="7" type="ORF">TU86_17945</name>
</gene>
<evidence type="ECO:0000313" key="8">
    <source>
        <dbReference type="Proteomes" id="UP000036325"/>
    </source>
</evidence>
<dbReference type="InterPro" id="IPR049704">
    <property type="entry name" value="Aminotrans_3_PPA_site"/>
</dbReference>
<comment type="cofactor">
    <cofactor evidence="1">
        <name>pyridoxal 5'-phosphate</name>
        <dbReference type="ChEBI" id="CHEBI:597326"/>
    </cofactor>
</comment>
<organism evidence="7 8">
    <name type="scientific">Pseudomonas weihenstephanensis</name>
    <dbReference type="NCBI Taxonomy" id="1608994"/>
    <lineage>
        <taxon>Bacteria</taxon>
        <taxon>Pseudomonadati</taxon>
        <taxon>Pseudomonadota</taxon>
        <taxon>Gammaproteobacteria</taxon>
        <taxon>Pseudomonadales</taxon>
        <taxon>Pseudomonadaceae</taxon>
        <taxon>Pseudomonas</taxon>
    </lineage>
</organism>
<evidence type="ECO:0000256" key="2">
    <source>
        <dbReference type="ARBA" id="ARBA00008954"/>
    </source>
</evidence>
<comment type="similarity">
    <text evidence="2 6">Belongs to the class-III pyridoxal-phosphate-dependent aminotransferase family.</text>
</comment>
<dbReference type="EMBL" id="JYLF01000008">
    <property type="protein sequence ID" value="KMN12497.1"/>
    <property type="molecule type" value="Genomic_DNA"/>
</dbReference>
<keyword evidence="5 6" id="KW-0663">Pyridoxal phosphate</keyword>
<dbReference type="InterPro" id="IPR015421">
    <property type="entry name" value="PyrdxlP-dep_Trfase_major"/>
</dbReference>
<dbReference type="Pfam" id="PF00202">
    <property type="entry name" value="Aminotran_3"/>
    <property type="match status" value="1"/>
</dbReference>
<dbReference type="NCBIfam" id="NF005393">
    <property type="entry name" value="PRK06938.1"/>
    <property type="match status" value="1"/>
</dbReference>
<dbReference type="SUPFAM" id="SSF53383">
    <property type="entry name" value="PLP-dependent transferases"/>
    <property type="match status" value="1"/>
</dbReference>
<dbReference type="Gene3D" id="3.40.640.10">
    <property type="entry name" value="Type I PLP-dependent aspartate aminotransferase-like (Major domain)"/>
    <property type="match status" value="1"/>
</dbReference>
<dbReference type="GO" id="GO:0008483">
    <property type="term" value="F:transaminase activity"/>
    <property type="evidence" value="ECO:0007669"/>
    <property type="project" value="UniProtKB-KW"/>
</dbReference>
<dbReference type="PANTHER" id="PTHR43552:SF1">
    <property type="entry name" value="DIAMINOBUTYRATE--2-OXOGLUTARATE AMINOTRANSFERASE"/>
    <property type="match status" value="1"/>
</dbReference>
<sequence length="468" mass="50258">MSVASRFIDDQPVGVSPTEALYEFEESPLLARQSRQESNARSYPRRIPLVLKRAKGLYVEDVEGRRFIDCLAGAGTLALGHNHPVVIDAIRQVLDDGLPLHTLDLTTPVKDQFVQDLFGLLPEALAAEAKIQFCGPTGTDAVEAALKLVRTATGRNTVVSFQGGYHGMSQGALSLMGSLGPKKPMAALLGNGVQFMPYPYDYRCPFGLGGEQGVKANLHYLENLFSDPEAGVQLPAAVIVEVVQGEGGVIPADLDWLRGVRRITEQAGVALIVDEIQSGFARTGKMFAFEHAGIIPDVVVLSKAIGGSLPLAVVVYREWLDTWLPGAHAGTFRGNQMAMVAGSAVMRYLKEHEVAAHAAAMGERLSEHLHILQRDFAQLGDIRGRGLMLGVELVDPTGKADAQGHPPAFGRLAPLVQRECLKRGLILELGGRHGSVVRFLPPLIITRAEIDQVAAIFGNALAAAIARL</sequence>
<name>A0A0J6IK35_9PSED</name>
<dbReference type="InterPro" id="IPR015424">
    <property type="entry name" value="PyrdxlP-dep_Trfase"/>
</dbReference>
<keyword evidence="3 7" id="KW-0032">Aminotransferase</keyword>
<dbReference type="GO" id="GO:0030170">
    <property type="term" value="F:pyridoxal phosphate binding"/>
    <property type="evidence" value="ECO:0007669"/>
    <property type="project" value="InterPro"/>
</dbReference>
<dbReference type="Proteomes" id="UP000036325">
    <property type="component" value="Unassembled WGS sequence"/>
</dbReference>
<dbReference type="AlphaFoldDB" id="A0A0J6IK35"/>
<evidence type="ECO:0000256" key="3">
    <source>
        <dbReference type="ARBA" id="ARBA00022576"/>
    </source>
</evidence>
<keyword evidence="4 7" id="KW-0808">Transferase</keyword>
<dbReference type="InterPro" id="IPR015422">
    <property type="entry name" value="PyrdxlP-dep_Trfase_small"/>
</dbReference>
<dbReference type="NCBIfam" id="TIGR00709">
    <property type="entry name" value="dat"/>
    <property type="match status" value="1"/>
</dbReference>
<dbReference type="InterPro" id="IPR005814">
    <property type="entry name" value="Aminotrans_3"/>
</dbReference>
<dbReference type="Gene3D" id="3.90.1150.10">
    <property type="entry name" value="Aspartate Aminotransferase, domain 1"/>
    <property type="match status" value="1"/>
</dbReference>
<dbReference type="OrthoDB" id="9801052at2"/>
<reference evidence="7 8" key="1">
    <citation type="submission" date="2015-02" db="EMBL/GenBank/DDBJ databases">
        <title>Pseudomonas helleri sp. nov. and Pseudomonas weihenstephanensis sp. nov., isolated from raw cows milk.</title>
        <authorList>
            <person name="von Neubeck M."/>
            <person name="Huptas C."/>
            <person name="Wenning M."/>
            <person name="Scherer S."/>
        </authorList>
    </citation>
    <scope>NUCLEOTIDE SEQUENCE [LARGE SCALE GENOMIC DNA]</scope>
    <source>
        <strain evidence="7 8">DSM 29166</strain>
    </source>
</reference>
<evidence type="ECO:0000256" key="4">
    <source>
        <dbReference type="ARBA" id="ARBA00022679"/>
    </source>
</evidence>
<dbReference type="FunFam" id="3.40.640.10:FF:000091">
    <property type="entry name" value="Diaminobutyrate--2-oxoglutarate aminotransferase"/>
    <property type="match status" value="1"/>
</dbReference>